<dbReference type="InterPro" id="IPR000222">
    <property type="entry name" value="PP2C_BS"/>
</dbReference>
<evidence type="ECO:0000256" key="2">
    <source>
        <dbReference type="ARBA" id="ARBA00006702"/>
    </source>
</evidence>
<feature type="compositionally biased region" description="Acidic residues" evidence="9">
    <location>
        <begin position="205"/>
        <end position="222"/>
    </location>
</feature>
<keyword evidence="12" id="KW-1185">Reference proteome</keyword>
<reference evidence="11" key="1">
    <citation type="journal article" date="2020" name="bioRxiv">
        <title>Chromosome-level reference genome of the European wasp spider Argiope bruennichi: a resource for studies on range expansion and evolutionary adaptation.</title>
        <authorList>
            <person name="Sheffer M.M."/>
            <person name="Hoppe A."/>
            <person name="Krehenwinkel H."/>
            <person name="Uhl G."/>
            <person name="Kuss A.W."/>
            <person name="Jensen L."/>
            <person name="Jensen C."/>
            <person name="Gillespie R.G."/>
            <person name="Hoff K.J."/>
            <person name="Prost S."/>
        </authorList>
    </citation>
    <scope>NUCLEOTIDE SEQUENCE</scope>
</reference>
<evidence type="ECO:0000256" key="4">
    <source>
        <dbReference type="ARBA" id="ARBA00022723"/>
    </source>
</evidence>
<name>A0A8T0F3G3_ARGBR</name>
<feature type="domain" description="PPM-type phosphatase" evidence="10">
    <location>
        <begin position="26"/>
        <end position="257"/>
    </location>
</feature>
<keyword evidence="4" id="KW-0479">Metal-binding</keyword>
<gene>
    <name evidence="11" type="ORF">HNY73_011237</name>
</gene>
<dbReference type="Proteomes" id="UP000807504">
    <property type="component" value="Unassembled WGS sequence"/>
</dbReference>
<dbReference type="Pfam" id="PF00481">
    <property type="entry name" value="PP2C"/>
    <property type="match status" value="1"/>
</dbReference>
<comment type="caution">
    <text evidence="11">The sequence shown here is derived from an EMBL/GenBank/DDBJ whole genome shotgun (WGS) entry which is preliminary data.</text>
</comment>
<reference evidence="11" key="2">
    <citation type="submission" date="2020-06" db="EMBL/GenBank/DDBJ databases">
        <authorList>
            <person name="Sheffer M."/>
        </authorList>
    </citation>
    <scope>NUCLEOTIDE SEQUENCE</scope>
</reference>
<evidence type="ECO:0000256" key="1">
    <source>
        <dbReference type="ARBA" id="ARBA00001936"/>
    </source>
</evidence>
<keyword evidence="5" id="KW-0378">Hydrolase</keyword>
<dbReference type="CDD" id="cd00143">
    <property type="entry name" value="PP2Cc"/>
    <property type="match status" value="1"/>
</dbReference>
<dbReference type="EMBL" id="JABXBU010000030">
    <property type="protein sequence ID" value="KAF8785726.1"/>
    <property type="molecule type" value="Genomic_DNA"/>
</dbReference>
<comment type="cofactor">
    <cofactor evidence="1">
        <name>Mn(2+)</name>
        <dbReference type="ChEBI" id="CHEBI:29035"/>
    </cofactor>
</comment>
<dbReference type="Gene3D" id="3.60.40.10">
    <property type="entry name" value="PPM-type phosphatase domain"/>
    <property type="match status" value="1"/>
</dbReference>
<accession>A0A8T0F3G3</accession>
<feature type="region of interest" description="Disordered" evidence="9">
    <location>
        <begin position="204"/>
        <end position="238"/>
    </location>
</feature>
<evidence type="ECO:0000313" key="11">
    <source>
        <dbReference type="EMBL" id="KAF8785726.1"/>
    </source>
</evidence>
<evidence type="ECO:0000256" key="7">
    <source>
        <dbReference type="ARBA" id="ARBA00022912"/>
    </source>
</evidence>
<dbReference type="EC" id="3.1.3.16" evidence="3"/>
<dbReference type="InterPro" id="IPR015655">
    <property type="entry name" value="PP2C"/>
</dbReference>
<evidence type="ECO:0000256" key="8">
    <source>
        <dbReference type="ARBA" id="ARBA00023211"/>
    </source>
</evidence>
<dbReference type="GO" id="GO:0004722">
    <property type="term" value="F:protein serine/threonine phosphatase activity"/>
    <property type="evidence" value="ECO:0007669"/>
    <property type="project" value="UniProtKB-EC"/>
</dbReference>
<keyword evidence="7" id="KW-0904">Protein phosphatase</keyword>
<evidence type="ECO:0000313" key="12">
    <source>
        <dbReference type="Proteomes" id="UP000807504"/>
    </source>
</evidence>
<feature type="region of interest" description="Disordered" evidence="9">
    <location>
        <begin position="134"/>
        <end position="159"/>
    </location>
</feature>
<keyword evidence="6" id="KW-0460">Magnesium</keyword>
<dbReference type="InterPro" id="IPR001932">
    <property type="entry name" value="PPM-type_phosphatase-like_dom"/>
</dbReference>
<protein>
    <recommendedName>
        <fullName evidence="3">protein-serine/threonine phosphatase</fullName>
        <ecNumber evidence="3">3.1.3.16</ecNumber>
    </recommendedName>
</protein>
<dbReference type="PROSITE" id="PS01032">
    <property type="entry name" value="PPM_1"/>
    <property type="match status" value="1"/>
</dbReference>
<dbReference type="SUPFAM" id="SSF81606">
    <property type="entry name" value="PP2C-like"/>
    <property type="match status" value="1"/>
</dbReference>
<dbReference type="AlphaFoldDB" id="A0A8T0F3G3"/>
<feature type="compositionally biased region" description="Acidic residues" evidence="9">
    <location>
        <begin position="134"/>
        <end position="143"/>
    </location>
</feature>
<dbReference type="InterPro" id="IPR036457">
    <property type="entry name" value="PPM-type-like_dom_sf"/>
</dbReference>
<comment type="similarity">
    <text evidence="2">Belongs to the PP2C family.</text>
</comment>
<keyword evidence="8" id="KW-0464">Manganese</keyword>
<evidence type="ECO:0000256" key="3">
    <source>
        <dbReference type="ARBA" id="ARBA00013081"/>
    </source>
</evidence>
<dbReference type="PANTHER" id="PTHR13832">
    <property type="entry name" value="PROTEIN PHOSPHATASE 2C"/>
    <property type="match status" value="1"/>
</dbReference>
<dbReference type="PANTHER" id="PTHR13832:SF803">
    <property type="entry name" value="PROTEIN PHOSPHATASE 1G"/>
    <property type="match status" value="1"/>
</dbReference>
<evidence type="ECO:0000256" key="5">
    <source>
        <dbReference type="ARBA" id="ARBA00022801"/>
    </source>
</evidence>
<evidence type="ECO:0000259" key="10">
    <source>
        <dbReference type="PROSITE" id="PS51746"/>
    </source>
</evidence>
<dbReference type="PROSITE" id="PS51746">
    <property type="entry name" value="PPM_2"/>
    <property type="match status" value="1"/>
</dbReference>
<sequence>MGNQMRLLSKPETDCEFESGTGKAFTYTAAAMQGWRKYQEDRYVCIPDFYDGCSFFGVFDGHGGSEVAEFLKRRLHLEIQDSLQSEFDIELALHSGFLSCDASLREPANIAELNDLVEEENRGALQILRNQESVDADMSEAAEEQAGPSGGSTSTENLYNAGSGAVNQVFFQGIIPSSSPENENSQQDADEMMQVERPLHYLLSDDIEPSDPGDEDYVEAEEISSASEESAESEEEEPTFLLKSFSIKRYISLLSHF</sequence>
<proteinExistence type="inferred from homology"/>
<dbReference type="GO" id="GO:0046872">
    <property type="term" value="F:metal ion binding"/>
    <property type="evidence" value="ECO:0007669"/>
    <property type="project" value="UniProtKB-KW"/>
</dbReference>
<evidence type="ECO:0000256" key="6">
    <source>
        <dbReference type="ARBA" id="ARBA00022842"/>
    </source>
</evidence>
<feature type="compositionally biased region" description="Acidic residues" evidence="9">
    <location>
        <begin position="229"/>
        <end position="238"/>
    </location>
</feature>
<evidence type="ECO:0000256" key="9">
    <source>
        <dbReference type="SAM" id="MobiDB-lite"/>
    </source>
</evidence>
<organism evidence="11 12">
    <name type="scientific">Argiope bruennichi</name>
    <name type="common">Wasp spider</name>
    <name type="synonym">Aranea bruennichi</name>
    <dbReference type="NCBI Taxonomy" id="94029"/>
    <lineage>
        <taxon>Eukaryota</taxon>
        <taxon>Metazoa</taxon>
        <taxon>Ecdysozoa</taxon>
        <taxon>Arthropoda</taxon>
        <taxon>Chelicerata</taxon>
        <taxon>Arachnida</taxon>
        <taxon>Araneae</taxon>
        <taxon>Araneomorphae</taxon>
        <taxon>Entelegynae</taxon>
        <taxon>Araneoidea</taxon>
        <taxon>Araneidae</taxon>
        <taxon>Argiope</taxon>
    </lineage>
</organism>